<sequence length="830" mass="90306">MANQAEDLFGPGPGADPLAYYQAGEPGGDAYLAAQPQVADAWRSFVAGLVAQGNGDLARVRGFLDRHVDELGLAYRLTGDEQERAWPLSPIPILIGAAEWSGIEAGLVQRAELLEAVLRDIYGDQHLFADGHLPPAMASGSPHFARRMIGVKPPGGHYLRQYAVDLARGPDGSWRVLADRTRLSIGVGYALENRLALSRSTGSLLGSIGARRQSDFFDALREGIAADCVRSDPRIALFTPGRFNQSYPEQALLARHLGFSLVEGRDLMVRNSRLFVRTIAGVKRIDALWRWINTRDIDPLHFDSRSRIGVPDLLQVCVSGQMLLCNWPGAGAVESRAMSAFMPRLCDRLLGEPLLLPNAATWWCGGQDERNYVAANLDRLIISSAFRQPNALMPDGSSRAGAELSAAERAVLLQELDRRPMDFAAQEVVRLSTTPCLDDGGIAPRGFTIRAFLTRGADGQWVVLPGGFGRMSSDGDLRTSLIGEGDISCDVCVLDSPGSEQAMLAPVLVPPQVRRAQGVLPSQAADNLFWLGRYVERSHQVARVVRTMLDAGDALQTETGMGSAASRLARLLERWGAVPRAASAWRPADIAGAALGSADQPGSVITQDRRIRGLARLLRDRLSRDSWRALNRPLPRYVQGDSDSITAAADQQLEQSAAFVRLTADTMSRSAAWRFFDLGMCIERASLMTQACATIVPGQASAVDLAALLDLADAQAVYRARYLTMPFIAPVLDMVLLDPQQPRSLVFQLGGIRDHLETLPSLREDGLADLPLRLARQLYVRAESLDAETLTPRTLDDLLQALSDLSNAISKRFFLEEAATPERDGAQLLS</sequence>
<dbReference type="PANTHER" id="PTHR34595:SF2">
    <property type="entry name" value="BLR2978 PROTEIN"/>
    <property type="match status" value="1"/>
</dbReference>
<evidence type="ECO:0000313" key="3">
    <source>
        <dbReference type="EMBL" id="MXO98357.1"/>
    </source>
</evidence>
<dbReference type="Gene3D" id="3.30.1490.270">
    <property type="match status" value="1"/>
</dbReference>
<keyword evidence="4" id="KW-1185">Reference proteome</keyword>
<dbReference type="RefSeq" id="WP_161390007.1">
    <property type="nucleotide sequence ID" value="NZ_JBHSCP010000001.1"/>
</dbReference>
<comment type="caution">
    <text evidence="3">The sequence shown here is derived from an EMBL/GenBank/DDBJ whole genome shotgun (WGS) entry which is preliminary data.</text>
</comment>
<name>A0A6I4TU34_9SPHN</name>
<dbReference type="InterPro" id="IPR007296">
    <property type="entry name" value="DUF403"/>
</dbReference>
<feature type="domain" description="DUF403" evidence="1">
    <location>
        <begin position="520"/>
        <end position="814"/>
    </location>
</feature>
<dbReference type="Proteomes" id="UP000469430">
    <property type="component" value="Unassembled WGS sequence"/>
</dbReference>
<dbReference type="Pfam" id="PF04168">
    <property type="entry name" value="Alpha-E"/>
    <property type="match status" value="1"/>
</dbReference>
<accession>A0A6I4TU34</accession>
<dbReference type="PANTHER" id="PTHR34595">
    <property type="entry name" value="BLR5612 PROTEIN"/>
    <property type="match status" value="1"/>
</dbReference>
<dbReference type="Gene3D" id="3.40.50.11290">
    <property type="match status" value="1"/>
</dbReference>
<evidence type="ECO:0000259" key="2">
    <source>
        <dbReference type="Pfam" id="PF14403"/>
    </source>
</evidence>
<dbReference type="InterPro" id="IPR025841">
    <property type="entry name" value="CP_ATPgrasp_2"/>
</dbReference>
<dbReference type="InterPro" id="IPR051680">
    <property type="entry name" value="ATP-dep_Glu-Cys_Ligase-2"/>
</dbReference>
<evidence type="ECO:0000259" key="1">
    <source>
        <dbReference type="Pfam" id="PF04168"/>
    </source>
</evidence>
<protein>
    <submittedName>
        <fullName evidence="3">Uncharacterized protein</fullName>
    </submittedName>
</protein>
<proteinExistence type="predicted"/>
<dbReference type="AlphaFoldDB" id="A0A6I4TU34"/>
<evidence type="ECO:0000313" key="4">
    <source>
        <dbReference type="Proteomes" id="UP000469430"/>
    </source>
</evidence>
<dbReference type="OrthoDB" id="9804079at2"/>
<dbReference type="SUPFAM" id="SSF56059">
    <property type="entry name" value="Glutathione synthetase ATP-binding domain-like"/>
    <property type="match status" value="1"/>
</dbReference>
<dbReference type="EMBL" id="WTYJ01000001">
    <property type="protein sequence ID" value="MXO98357.1"/>
    <property type="molecule type" value="Genomic_DNA"/>
</dbReference>
<organism evidence="3 4">
    <name type="scientific">Croceibacterium xixiisoli</name>
    <dbReference type="NCBI Taxonomy" id="1476466"/>
    <lineage>
        <taxon>Bacteria</taxon>
        <taxon>Pseudomonadati</taxon>
        <taxon>Pseudomonadota</taxon>
        <taxon>Alphaproteobacteria</taxon>
        <taxon>Sphingomonadales</taxon>
        <taxon>Erythrobacteraceae</taxon>
        <taxon>Croceibacterium</taxon>
    </lineage>
</organism>
<dbReference type="Pfam" id="PF14403">
    <property type="entry name" value="CP_ATPgrasp_2"/>
    <property type="match status" value="1"/>
</dbReference>
<reference evidence="3 4" key="1">
    <citation type="submission" date="2019-12" db="EMBL/GenBank/DDBJ databases">
        <title>Genomic-based taxomic classification of the family Erythrobacteraceae.</title>
        <authorList>
            <person name="Xu L."/>
        </authorList>
    </citation>
    <scope>NUCLEOTIDE SEQUENCE [LARGE SCALE GENOMIC DNA]</scope>
    <source>
        <strain evidence="3 4">S36</strain>
    </source>
</reference>
<feature type="domain" description="Circularly permuted ATP-grasp type 2" evidence="2">
    <location>
        <begin position="92"/>
        <end position="471"/>
    </location>
</feature>
<gene>
    <name evidence="3" type="ORF">GRI97_05080</name>
</gene>